<keyword evidence="2" id="KW-1185">Reference proteome</keyword>
<name>A0A9N8E3J9_9STRA</name>
<comment type="caution">
    <text evidence="1">The sequence shown here is derived from an EMBL/GenBank/DDBJ whole genome shotgun (WGS) entry which is preliminary data.</text>
</comment>
<reference evidence="1" key="1">
    <citation type="submission" date="2020-06" db="EMBL/GenBank/DDBJ databases">
        <authorList>
            <consortium name="Plant Systems Biology data submission"/>
        </authorList>
    </citation>
    <scope>NUCLEOTIDE SEQUENCE</scope>
    <source>
        <strain evidence="1">D6</strain>
    </source>
</reference>
<evidence type="ECO:0000313" key="1">
    <source>
        <dbReference type="EMBL" id="CAB9513270.1"/>
    </source>
</evidence>
<proteinExistence type="predicted"/>
<dbReference type="AlphaFoldDB" id="A0A9N8E3J9"/>
<sequence length="268" mass="28935">MNAVSASTTMNTATAATGTTPQATLITSALIQNNEGVALLSSGKPQEAIAYIKRSLAMLNQSLITPMEESKASPSEVFDLYMLSTVPFLSSNEDDCRQGDELRLFDGALALALSAGGPRPEDVAFYSAAGMLNLAVAVHQVAKMASWSSFPQDQARANALYQKADRLYRSAQQVLEVSLQHQQGQPHATKHMFRFLFVAAQNNRLVIALEVGNISGEQLKKEMDAMLKVLSRDGGCPPQEQAFLDEFFLNTALLDMTCMLKALAAPCA</sequence>
<organism evidence="1 2">
    <name type="scientific">Seminavis robusta</name>
    <dbReference type="NCBI Taxonomy" id="568900"/>
    <lineage>
        <taxon>Eukaryota</taxon>
        <taxon>Sar</taxon>
        <taxon>Stramenopiles</taxon>
        <taxon>Ochrophyta</taxon>
        <taxon>Bacillariophyta</taxon>
        <taxon>Bacillariophyceae</taxon>
        <taxon>Bacillariophycidae</taxon>
        <taxon>Naviculales</taxon>
        <taxon>Naviculaceae</taxon>
        <taxon>Seminavis</taxon>
    </lineage>
</organism>
<dbReference type="Proteomes" id="UP001153069">
    <property type="component" value="Unassembled WGS sequence"/>
</dbReference>
<gene>
    <name evidence="1" type="ORF">SEMRO_582_G170410.1</name>
</gene>
<dbReference type="EMBL" id="CAICTM010000581">
    <property type="protein sequence ID" value="CAB9513270.1"/>
    <property type="molecule type" value="Genomic_DNA"/>
</dbReference>
<evidence type="ECO:0000313" key="2">
    <source>
        <dbReference type="Proteomes" id="UP001153069"/>
    </source>
</evidence>
<accession>A0A9N8E3J9</accession>
<protein>
    <submittedName>
        <fullName evidence="1">Uncharacterized protein</fullName>
    </submittedName>
</protein>